<organism evidence="8 9">
    <name type="scientific">Marinobacter albus</name>
    <dbReference type="NCBI Taxonomy" id="3030833"/>
    <lineage>
        <taxon>Bacteria</taxon>
        <taxon>Pseudomonadati</taxon>
        <taxon>Pseudomonadota</taxon>
        <taxon>Gammaproteobacteria</taxon>
        <taxon>Pseudomonadales</taxon>
        <taxon>Marinobacteraceae</taxon>
        <taxon>Marinobacter</taxon>
    </lineage>
</organism>
<dbReference type="Pfam" id="PF22381">
    <property type="entry name" value="Staph_reg_Sar_Rot"/>
    <property type="match status" value="1"/>
</dbReference>
<evidence type="ECO:0000256" key="2">
    <source>
        <dbReference type="ARBA" id="ARBA00022490"/>
    </source>
</evidence>
<keyword evidence="4" id="KW-0238">DNA-binding</keyword>
<keyword evidence="3" id="KW-0805">Transcription regulation</keyword>
<proteinExistence type="predicted"/>
<keyword evidence="9" id="KW-1185">Reference proteome</keyword>
<evidence type="ECO:0000256" key="1">
    <source>
        <dbReference type="ARBA" id="ARBA00004496"/>
    </source>
</evidence>
<dbReference type="SUPFAM" id="SSF46785">
    <property type="entry name" value="Winged helix' DNA-binding domain"/>
    <property type="match status" value="1"/>
</dbReference>
<dbReference type="RefSeq" id="WP_228743606.1">
    <property type="nucleotide sequence ID" value="NZ_JASSQD010000003.1"/>
</dbReference>
<keyword evidence="2" id="KW-0963">Cytoplasm</keyword>
<dbReference type="SMART" id="SM00347">
    <property type="entry name" value="HTH_MARR"/>
    <property type="match status" value="1"/>
</dbReference>
<evidence type="ECO:0000259" key="7">
    <source>
        <dbReference type="PROSITE" id="PS50995"/>
    </source>
</evidence>
<evidence type="ECO:0000313" key="8">
    <source>
        <dbReference type="EMBL" id="MDK9559195.1"/>
    </source>
</evidence>
<evidence type="ECO:0000256" key="3">
    <source>
        <dbReference type="ARBA" id="ARBA00023015"/>
    </source>
</evidence>
<sequence length="139" mass="15619">MCFALYSASLAMTKLYKPLLSDLGLTYPQYLVMLVLWDNDGVSVSALRERLHLDYGTLTPLIKRLEAQELLTRRRSAEDERQVMIHLTGKGHSLREQALGVPPQVASASGCSLDELEELKNQLNALRQRLLNHLESGKS</sequence>
<dbReference type="Proteomes" id="UP001223547">
    <property type="component" value="Unassembled WGS sequence"/>
</dbReference>
<accession>A0ABT7HI43</accession>
<comment type="caution">
    <text evidence="8">The sequence shown here is derived from an EMBL/GenBank/DDBJ whole genome shotgun (WGS) entry which is preliminary data.</text>
</comment>
<evidence type="ECO:0000256" key="6">
    <source>
        <dbReference type="SAM" id="Coils"/>
    </source>
</evidence>
<evidence type="ECO:0000256" key="4">
    <source>
        <dbReference type="ARBA" id="ARBA00023125"/>
    </source>
</evidence>
<protein>
    <submittedName>
        <fullName evidence="8">MarR family transcriptional regulator</fullName>
    </submittedName>
</protein>
<dbReference type="Gene3D" id="1.10.10.10">
    <property type="entry name" value="Winged helix-like DNA-binding domain superfamily/Winged helix DNA-binding domain"/>
    <property type="match status" value="1"/>
</dbReference>
<dbReference type="InterPro" id="IPR039422">
    <property type="entry name" value="MarR/SlyA-like"/>
</dbReference>
<dbReference type="InterPro" id="IPR000835">
    <property type="entry name" value="HTH_MarR-typ"/>
</dbReference>
<comment type="subcellular location">
    <subcellularLocation>
        <location evidence="1">Cytoplasm</location>
    </subcellularLocation>
</comment>
<dbReference type="InterPro" id="IPR055166">
    <property type="entry name" value="Transc_reg_Sar_Rot_HTH"/>
</dbReference>
<evidence type="ECO:0000256" key="5">
    <source>
        <dbReference type="ARBA" id="ARBA00023163"/>
    </source>
</evidence>
<keyword evidence="6" id="KW-0175">Coiled coil</keyword>
<keyword evidence="5" id="KW-0804">Transcription</keyword>
<dbReference type="PROSITE" id="PS50995">
    <property type="entry name" value="HTH_MARR_2"/>
    <property type="match status" value="1"/>
</dbReference>
<evidence type="ECO:0000313" key="9">
    <source>
        <dbReference type="Proteomes" id="UP001223547"/>
    </source>
</evidence>
<feature type="domain" description="HTH marR-type" evidence="7">
    <location>
        <begin position="1"/>
        <end position="128"/>
    </location>
</feature>
<dbReference type="InterPro" id="IPR036390">
    <property type="entry name" value="WH_DNA-bd_sf"/>
</dbReference>
<dbReference type="PANTHER" id="PTHR33164">
    <property type="entry name" value="TRANSCRIPTIONAL REGULATOR, MARR FAMILY"/>
    <property type="match status" value="1"/>
</dbReference>
<name>A0ABT7HI43_9GAMM</name>
<feature type="coiled-coil region" evidence="6">
    <location>
        <begin position="109"/>
        <end position="136"/>
    </location>
</feature>
<dbReference type="PANTHER" id="PTHR33164:SF5">
    <property type="entry name" value="ORGANIC HYDROPEROXIDE RESISTANCE TRANSCRIPTIONAL REGULATOR"/>
    <property type="match status" value="1"/>
</dbReference>
<gene>
    <name evidence="8" type="ORF">QQF73_16290</name>
</gene>
<dbReference type="EMBL" id="JASSQD010000003">
    <property type="protein sequence ID" value="MDK9559195.1"/>
    <property type="molecule type" value="Genomic_DNA"/>
</dbReference>
<dbReference type="InterPro" id="IPR036388">
    <property type="entry name" value="WH-like_DNA-bd_sf"/>
</dbReference>
<reference evidence="8 9" key="1">
    <citation type="submission" date="2023-05" db="EMBL/GenBank/DDBJ databases">
        <title>Marinobacter albus sp. nov., a marine bacterium isolated from sand in a coastal intertidal zone of huludao.</title>
        <authorList>
            <person name="Deng T."/>
        </authorList>
    </citation>
    <scope>NUCLEOTIDE SEQUENCE [LARGE SCALE GENOMIC DNA]</scope>
    <source>
        <strain evidence="8 9">M216</strain>
    </source>
</reference>